<accession>A0A1Y2B504</accession>
<gene>
    <name evidence="1" type="ORF">BCR33DRAFT_745104</name>
</gene>
<dbReference type="Proteomes" id="UP000193642">
    <property type="component" value="Unassembled WGS sequence"/>
</dbReference>
<reference evidence="1 2" key="1">
    <citation type="submission" date="2016-07" db="EMBL/GenBank/DDBJ databases">
        <title>Pervasive Adenine N6-methylation of Active Genes in Fungi.</title>
        <authorList>
            <consortium name="DOE Joint Genome Institute"/>
            <person name="Mondo S.J."/>
            <person name="Dannebaum R.O."/>
            <person name="Kuo R.C."/>
            <person name="Labutti K."/>
            <person name="Haridas S."/>
            <person name="Kuo A."/>
            <person name="Salamov A."/>
            <person name="Ahrendt S.R."/>
            <person name="Lipzen A."/>
            <person name="Sullivan W."/>
            <person name="Andreopoulos W.B."/>
            <person name="Clum A."/>
            <person name="Lindquist E."/>
            <person name="Daum C."/>
            <person name="Ramamoorthy G.K."/>
            <person name="Gryganskyi A."/>
            <person name="Culley D."/>
            <person name="Magnuson J.K."/>
            <person name="James T.Y."/>
            <person name="O'Malley M.A."/>
            <person name="Stajich J.E."/>
            <person name="Spatafora J.W."/>
            <person name="Visel A."/>
            <person name="Grigoriev I.V."/>
        </authorList>
    </citation>
    <scope>NUCLEOTIDE SEQUENCE [LARGE SCALE GENOMIC DNA]</scope>
    <source>
        <strain evidence="1 2">JEL800</strain>
    </source>
</reference>
<evidence type="ECO:0000313" key="1">
    <source>
        <dbReference type="EMBL" id="ORY29911.1"/>
    </source>
</evidence>
<dbReference type="EMBL" id="MCGO01000085">
    <property type="protein sequence ID" value="ORY29911.1"/>
    <property type="molecule type" value="Genomic_DNA"/>
</dbReference>
<evidence type="ECO:0000313" key="2">
    <source>
        <dbReference type="Proteomes" id="UP000193642"/>
    </source>
</evidence>
<sequence length="261" mass="28504">MLALNADNSTANDRLLLSYAQHQATGTLLTNQLLIQTLQGQATLFATLQKAKTTSTMSSSPHVLSNEALNLLGLELFLRRKLKKKMYPDESDIGQWIGDFVETLQLKIQELAASLRHNITSRVKAAIMKSYDFGVTTINLKNATTEQRATFVATQCVQNAVAALLTNRTTDGAPFLLLVKMCHHGNKGTQIPLKEQEVAFVFAAATLFLRAEDMSNDTTVVNLMATYVANPAINAANNRGVENIVGGTAQVEPTFVLMFTD</sequence>
<dbReference type="OrthoDB" id="10343573at2759"/>
<protein>
    <submittedName>
        <fullName evidence="1">Uncharacterized protein</fullName>
    </submittedName>
</protein>
<comment type="caution">
    <text evidence="1">The sequence shown here is derived from an EMBL/GenBank/DDBJ whole genome shotgun (WGS) entry which is preliminary data.</text>
</comment>
<keyword evidence="2" id="KW-1185">Reference proteome</keyword>
<proteinExistence type="predicted"/>
<organism evidence="1 2">
    <name type="scientific">Rhizoclosmatium globosum</name>
    <dbReference type="NCBI Taxonomy" id="329046"/>
    <lineage>
        <taxon>Eukaryota</taxon>
        <taxon>Fungi</taxon>
        <taxon>Fungi incertae sedis</taxon>
        <taxon>Chytridiomycota</taxon>
        <taxon>Chytridiomycota incertae sedis</taxon>
        <taxon>Chytridiomycetes</taxon>
        <taxon>Chytridiales</taxon>
        <taxon>Chytriomycetaceae</taxon>
        <taxon>Rhizoclosmatium</taxon>
    </lineage>
</organism>
<dbReference type="AlphaFoldDB" id="A0A1Y2B504"/>
<name>A0A1Y2B504_9FUNG</name>